<dbReference type="GO" id="GO:0006222">
    <property type="term" value="P:UMP biosynthetic process"/>
    <property type="evidence" value="ECO:0007669"/>
    <property type="project" value="TreeGrafter"/>
</dbReference>
<dbReference type="InterPro" id="IPR002733">
    <property type="entry name" value="AMMECR1_domain"/>
</dbReference>
<dbReference type="Gene3D" id="3.40.50.2020">
    <property type="match status" value="1"/>
</dbReference>
<dbReference type="GO" id="GO:0019856">
    <property type="term" value="P:pyrimidine nucleobase biosynthetic process"/>
    <property type="evidence" value="ECO:0007669"/>
    <property type="project" value="TreeGrafter"/>
</dbReference>
<gene>
    <name evidence="4" type="ORF">HELGO_WM15739</name>
</gene>
<keyword evidence="2" id="KW-0665">Pyrimidine biosynthesis</keyword>
<evidence type="ECO:0000256" key="1">
    <source>
        <dbReference type="ARBA" id="ARBA00004725"/>
    </source>
</evidence>
<dbReference type="InterPro" id="IPR027485">
    <property type="entry name" value="AMMECR1_N"/>
</dbReference>
<dbReference type="SUPFAM" id="SSF53271">
    <property type="entry name" value="PRTase-like"/>
    <property type="match status" value="1"/>
</dbReference>
<name>A0A6S6U0T2_9GAMM</name>
<dbReference type="AlphaFoldDB" id="A0A6S6U0T2"/>
<evidence type="ECO:0000259" key="3">
    <source>
        <dbReference type="PROSITE" id="PS51112"/>
    </source>
</evidence>
<protein>
    <submittedName>
        <fullName evidence="4">Orotate phosphoribosyltransferase</fullName>
    </submittedName>
</protein>
<dbReference type="InterPro" id="IPR000836">
    <property type="entry name" value="PRTase_dom"/>
</dbReference>
<evidence type="ECO:0000256" key="2">
    <source>
        <dbReference type="ARBA" id="ARBA00022975"/>
    </source>
</evidence>
<comment type="pathway">
    <text evidence="1">Pyrimidine metabolism; UMP biosynthesis via de novo pathway.</text>
</comment>
<organism evidence="4">
    <name type="scientific">uncultured Thiotrichaceae bacterium</name>
    <dbReference type="NCBI Taxonomy" id="298394"/>
    <lineage>
        <taxon>Bacteria</taxon>
        <taxon>Pseudomonadati</taxon>
        <taxon>Pseudomonadota</taxon>
        <taxon>Gammaproteobacteria</taxon>
        <taxon>Thiotrichales</taxon>
        <taxon>Thiotrichaceae</taxon>
        <taxon>environmental samples</taxon>
    </lineage>
</organism>
<keyword evidence="4" id="KW-0328">Glycosyltransferase</keyword>
<sequence>MKKLPGLMVRAKRKTYGTASIIDGRINRDESVIVVDDSICSGNNMLDCIDKLEQAGLHVEGCVCLVRFGYDSGYAQLTERGYRVLALFDQGFDISPQMPNDHYCPDDPVKESFRHITRDEQTLPDYLSPFQAIRRSINHFWDSGRLLKPPAIFNQPLETRGGLWLSLRAQNSVYTSQGRHGFWQFPQDETISSPLTISYASWLLAHQLKDDPHRQQCLDNSALGLSLFSPLESCSPGEIDPCQHGLVVRSQEAPWKMGGALPNMPGFHSTVQLLWHARFHNTQLWRYEPYHLYRHSVRKLVEPGAEWPKGGKSVTEQQWDENPVIIQQIATQLLEWAQQVQCGETLPESVENLFIPAQCQWLFLSVYARGTQIACMGNIPQDMTDLLTLVKSTAQDERWRAVQTKDIPVYIRVAILSQSQYLGYAADLQTLNKVSLGHDAVAIQQEQQFALILPEVAANYYWTAQQLNDALYQKAAIPQQIILSCIRFINRTAYSIPLICCGGLRVLIHHQQIGRPATN</sequence>
<dbReference type="Gene3D" id="3.30.700.20">
    <property type="entry name" value="Hypothetical protein ph0010, domain 1"/>
    <property type="match status" value="1"/>
</dbReference>
<dbReference type="PROSITE" id="PS51112">
    <property type="entry name" value="AMMECR1"/>
    <property type="match status" value="1"/>
</dbReference>
<feature type="domain" description="AMMECR1" evidence="3">
    <location>
        <begin position="320"/>
        <end position="510"/>
    </location>
</feature>
<dbReference type="CDD" id="cd06223">
    <property type="entry name" value="PRTases_typeI"/>
    <property type="match status" value="1"/>
</dbReference>
<dbReference type="Pfam" id="PF01871">
    <property type="entry name" value="AMMECR1"/>
    <property type="match status" value="1"/>
</dbReference>
<reference evidence="4" key="1">
    <citation type="submission" date="2020-01" db="EMBL/GenBank/DDBJ databases">
        <authorList>
            <person name="Meier V. D."/>
            <person name="Meier V D."/>
        </authorList>
    </citation>
    <scope>NUCLEOTIDE SEQUENCE</scope>
    <source>
        <strain evidence="4">HLG_WM_MAG_09</strain>
    </source>
</reference>
<proteinExistence type="predicted"/>
<dbReference type="InterPro" id="IPR029057">
    <property type="entry name" value="PRTase-like"/>
</dbReference>
<dbReference type="PANTHER" id="PTHR19278">
    <property type="entry name" value="OROTATE PHOSPHORIBOSYLTRANSFERASE"/>
    <property type="match status" value="1"/>
</dbReference>
<dbReference type="EMBL" id="CACVAT010000352">
    <property type="protein sequence ID" value="CAA6821076.1"/>
    <property type="molecule type" value="Genomic_DNA"/>
</dbReference>
<accession>A0A6S6U0T2</accession>
<evidence type="ECO:0000313" key="4">
    <source>
        <dbReference type="EMBL" id="CAA6821076.1"/>
    </source>
</evidence>
<dbReference type="GO" id="GO:0004588">
    <property type="term" value="F:orotate phosphoribosyltransferase activity"/>
    <property type="evidence" value="ECO:0007669"/>
    <property type="project" value="TreeGrafter"/>
</dbReference>
<keyword evidence="4" id="KW-0808">Transferase</keyword>
<dbReference type="InterPro" id="IPR036071">
    <property type="entry name" value="AMMECR1_dom_sf"/>
</dbReference>
<dbReference type="SUPFAM" id="SSF143447">
    <property type="entry name" value="AMMECR1-like"/>
    <property type="match status" value="1"/>
</dbReference>
<dbReference type="PANTHER" id="PTHR19278:SF9">
    <property type="entry name" value="URIDINE 5'-MONOPHOSPHATE SYNTHASE"/>
    <property type="match status" value="1"/>
</dbReference>
<dbReference type="Gene3D" id="3.30.1490.150">
    <property type="entry name" value="Hypothetical protein ph0010, domain 2"/>
    <property type="match status" value="1"/>
</dbReference>